<keyword evidence="2" id="KW-0863">Zinc-finger</keyword>
<dbReference type="GO" id="GO:0004842">
    <property type="term" value="F:ubiquitin-protein transferase activity"/>
    <property type="evidence" value="ECO:0007669"/>
    <property type="project" value="TreeGrafter"/>
</dbReference>
<protein>
    <recommendedName>
        <fullName evidence="8">BOI-related E3 ubiquitin-protein ligase 2</fullName>
    </recommendedName>
</protein>
<keyword evidence="3" id="KW-0862">Zinc</keyword>
<evidence type="ECO:0000256" key="5">
    <source>
        <dbReference type="SAM" id="MobiDB-lite"/>
    </source>
</evidence>
<keyword evidence="1" id="KW-0479">Metal-binding</keyword>
<feature type="coiled-coil region" evidence="4">
    <location>
        <begin position="97"/>
        <end position="177"/>
    </location>
</feature>
<organism evidence="6 7">
    <name type="scientific">Cucurbita argyrosperma subsp. sororia</name>
    <dbReference type="NCBI Taxonomy" id="37648"/>
    <lineage>
        <taxon>Eukaryota</taxon>
        <taxon>Viridiplantae</taxon>
        <taxon>Streptophyta</taxon>
        <taxon>Embryophyta</taxon>
        <taxon>Tracheophyta</taxon>
        <taxon>Spermatophyta</taxon>
        <taxon>Magnoliopsida</taxon>
        <taxon>eudicotyledons</taxon>
        <taxon>Gunneridae</taxon>
        <taxon>Pentapetalae</taxon>
        <taxon>rosids</taxon>
        <taxon>fabids</taxon>
        <taxon>Cucurbitales</taxon>
        <taxon>Cucurbitaceae</taxon>
        <taxon>Cucurbiteae</taxon>
        <taxon>Cucurbita</taxon>
    </lineage>
</organism>
<keyword evidence="4" id="KW-0175">Coiled coil</keyword>
<dbReference type="AlphaFoldDB" id="A0AAV6NI82"/>
<feature type="non-terminal residue" evidence="6">
    <location>
        <position position="1"/>
    </location>
</feature>
<reference evidence="6 7" key="1">
    <citation type="journal article" date="2021" name="Hortic Res">
        <title>The domestication of Cucurbita argyrosperma as revealed by the genome of its wild relative.</title>
        <authorList>
            <person name="Barrera-Redondo J."/>
            <person name="Sanchez-de la Vega G."/>
            <person name="Aguirre-Liguori J.A."/>
            <person name="Castellanos-Morales G."/>
            <person name="Gutierrez-Guerrero Y.T."/>
            <person name="Aguirre-Dugua X."/>
            <person name="Aguirre-Planter E."/>
            <person name="Tenaillon M.I."/>
            <person name="Lira-Saade R."/>
            <person name="Eguiarte L.E."/>
        </authorList>
    </citation>
    <scope>NUCLEOTIDE SEQUENCE [LARGE SCALE GENOMIC DNA]</scope>
    <source>
        <strain evidence="6">JBR-2021</strain>
    </source>
</reference>
<feature type="region of interest" description="Disordered" evidence="5">
    <location>
        <begin position="37"/>
        <end position="61"/>
    </location>
</feature>
<dbReference type="PANTHER" id="PTHR42647:SF22">
    <property type="entry name" value="BOI-RELATED E3 UBIQUITIN-PROTEIN LIGASE 2-RELATED"/>
    <property type="match status" value="1"/>
</dbReference>
<dbReference type="Pfam" id="PF13920">
    <property type="entry name" value="zf-C3HC4_3"/>
    <property type="match status" value="1"/>
</dbReference>
<accession>A0AAV6NI82</accession>
<feature type="region of interest" description="Disordered" evidence="5">
    <location>
        <begin position="179"/>
        <end position="210"/>
    </location>
</feature>
<evidence type="ECO:0000256" key="3">
    <source>
        <dbReference type="ARBA" id="ARBA00022833"/>
    </source>
</evidence>
<comment type="caution">
    <text evidence="6">The sequence shown here is derived from an EMBL/GenBank/DDBJ whole genome shotgun (WGS) entry which is preliminary data.</text>
</comment>
<dbReference type="PANTHER" id="PTHR42647">
    <property type="entry name" value="SBP (S-RIBONUCLEASE BINDING PROTEIN) FAMILY PROTEIN"/>
    <property type="match status" value="1"/>
</dbReference>
<gene>
    <name evidence="6" type="ORF">SDJN03_08292</name>
</gene>
<dbReference type="FunFam" id="3.30.40.10:FF:000239">
    <property type="entry name" value="probable BOI-related E3 ubiquitin-protein ligase 2"/>
    <property type="match status" value="1"/>
</dbReference>
<dbReference type="Proteomes" id="UP000685013">
    <property type="component" value="Chromosome 5"/>
</dbReference>
<keyword evidence="7" id="KW-1185">Reference proteome</keyword>
<dbReference type="EMBL" id="JAGKQH010000005">
    <property type="protein sequence ID" value="KAG6598514.1"/>
    <property type="molecule type" value="Genomic_DNA"/>
</dbReference>
<evidence type="ECO:0000313" key="6">
    <source>
        <dbReference type="EMBL" id="KAG6598514.1"/>
    </source>
</evidence>
<evidence type="ECO:0008006" key="8">
    <source>
        <dbReference type="Google" id="ProtNLM"/>
    </source>
</evidence>
<evidence type="ECO:0000256" key="1">
    <source>
        <dbReference type="ARBA" id="ARBA00022723"/>
    </source>
</evidence>
<evidence type="ECO:0000256" key="2">
    <source>
        <dbReference type="ARBA" id="ARBA00022771"/>
    </source>
</evidence>
<proteinExistence type="predicted"/>
<evidence type="ECO:0000313" key="7">
    <source>
        <dbReference type="Proteomes" id="UP000685013"/>
    </source>
</evidence>
<sequence length="264" mass="30077">MAAPSAFCSENFTFQHRSFPPFPNFLDHLNPQQTQFHFHYGDFEPPPPPPPSSSSLSSVSSSSMAALNSELELQNQEIDLLLHFQASTQNPKEKLRKAIEEQRKEEMKALLSKAEREGWRVMREKEENLAVAIRRGRKLEERLKKTETEKEKWQRMANSQEAIVMRLRSKLEEANERQIMGKNSDNGGEDAESHYPEAEEKTEEGGENGGSGSLSCCKSCRNRNPCVLFLPCRHLCSCKYCEAFLECCPVCRSVKKATLEVLFS</sequence>
<dbReference type="GO" id="GO:0008270">
    <property type="term" value="F:zinc ion binding"/>
    <property type="evidence" value="ECO:0007669"/>
    <property type="project" value="UniProtKB-KW"/>
</dbReference>
<evidence type="ECO:0000256" key="4">
    <source>
        <dbReference type="SAM" id="Coils"/>
    </source>
</evidence>
<name>A0AAV6NI82_9ROSI</name>